<accession>A0A371D0U0</accession>
<gene>
    <name evidence="1" type="ORF">OH76DRAFT_899614</name>
</gene>
<reference evidence="1 2" key="1">
    <citation type="journal article" date="2018" name="Biotechnol. Biofuels">
        <title>Integrative visual omics of the white-rot fungus Polyporus brumalis exposes the biotechnological potential of its oxidative enzymes for delignifying raw plant biomass.</title>
        <authorList>
            <person name="Miyauchi S."/>
            <person name="Rancon A."/>
            <person name="Drula E."/>
            <person name="Hage H."/>
            <person name="Chaduli D."/>
            <person name="Favel A."/>
            <person name="Grisel S."/>
            <person name="Henrissat B."/>
            <person name="Herpoel-Gimbert I."/>
            <person name="Ruiz-Duenas F.J."/>
            <person name="Chevret D."/>
            <person name="Hainaut M."/>
            <person name="Lin J."/>
            <person name="Wang M."/>
            <person name="Pangilinan J."/>
            <person name="Lipzen A."/>
            <person name="Lesage-Meessen L."/>
            <person name="Navarro D."/>
            <person name="Riley R."/>
            <person name="Grigoriev I.V."/>
            <person name="Zhou S."/>
            <person name="Raouche S."/>
            <person name="Rosso M.N."/>
        </authorList>
    </citation>
    <scope>NUCLEOTIDE SEQUENCE [LARGE SCALE GENOMIC DNA]</scope>
    <source>
        <strain evidence="1 2">BRFM 1820</strain>
    </source>
</reference>
<evidence type="ECO:0000313" key="1">
    <source>
        <dbReference type="EMBL" id="RDX46125.1"/>
    </source>
</evidence>
<evidence type="ECO:0000313" key="2">
    <source>
        <dbReference type="Proteomes" id="UP000256964"/>
    </source>
</evidence>
<protein>
    <submittedName>
        <fullName evidence="1">Uncharacterized protein</fullName>
    </submittedName>
</protein>
<dbReference type="AlphaFoldDB" id="A0A371D0U0"/>
<sequence length="105" mass="11597">MSYRQKDDVESKRIQYVCKSMYRSRDLLVRGEMTVSVSSGHSYVSTLAAQTVVTPGSGQMHPRTPACSLAGLTASSMRRSFSAGDLTRHHMLGPRCRLSLRLPHG</sequence>
<dbReference type="EMBL" id="KZ857430">
    <property type="protein sequence ID" value="RDX46125.1"/>
    <property type="molecule type" value="Genomic_DNA"/>
</dbReference>
<proteinExistence type="predicted"/>
<organism evidence="1 2">
    <name type="scientific">Lentinus brumalis</name>
    <dbReference type="NCBI Taxonomy" id="2498619"/>
    <lineage>
        <taxon>Eukaryota</taxon>
        <taxon>Fungi</taxon>
        <taxon>Dikarya</taxon>
        <taxon>Basidiomycota</taxon>
        <taxon>Agaricomycotina</taxon>
        <taxon>Agaricomycetes</taxon>
        <taxon>Polyporales</taxon>
        <taxon>Polyporaceae</taxon>
        <taxon>Lentinus</taxon>
    </lineage>
</organism>
<keyword evidence="2" id="KW-1185">Reference proteome</keyword>
<name>A0A371D0U0_9APHY</name>
<dbReference type="Proteomes" id="UP000256964">
    <property type="component" value="Unassembled WGS sequence"/>
</dbReference>